<feature type="domain" description="HTH TFE/IIEalpha-type" evidence="3">
    <location>
        <begin position="25"/>
        <end position="90"/>
    </location>
</feature>
<comment type="caution">
    <text evidence="4">The sequence shown here is derived from an EMBL/GenBank/DDBJ whole genome shotgun (WGS) entry which is preliminary data.</text>
</comment>
<dbReference type="InterPro" id="IPR017919">
    <property type="entry name" value="TFIIE/TFIIEa_HTH"/>
</dbReference>
<dbReference type="AlphaFoldDB" id="A0A9D5HXA1"/>
<evidence type="ECO:0000313" key="4">
    <source>
        <dbReference type="EMBL" id="KAJ1607896.1"/>
    </source>
</evidence>
<feature type="region of interest" description="Disordered" evidence="2">
    <location>
        <begin position="387"/>
        <end position="425"/>
    </location>
</feature>
<reference evidence="4" key="1">
    <citation type="submission" date="2022-10" db="EMBL/GenBank/DDBJ databases">
        <title>Adaptive evolution leads to modifications in subtelomeric GC content in a zoonotic Cryptosporidium species.</title>
        <authorList>
            <person name="Li J."/>
            <person name="Feng Y."/>
            <person name="Xiao L."/>
        </authorList>
    </citation>
    <scope>NUCLEOTIDE SEQUENCE</scope>
    <source>
        <strain evidence="4">33844</strain>
    </source>
</reference>
<dbReference type="GO" id="GO:0006367">
    <property type="term" value="P:transcription initiation at RNA polymerase II promoter"/>
    <property type="evidence" value="ECO:0007669"/>
    <property type="project" value="InterPro"/>
</dbReference>
<feature type="region of interest" description="Disordered" evidence="2">
    <location>
        <begin position="282"/>
        <end position="342"/>
    </location>
</feature>
<dbReference type="Proteomes" id="UP001067231">
    <property type="component" value="Unassembled WGS sequence"/>
</dbReference>
<evidence type="ECO:0000256" key="2">
    <source>
        <dbReference type="SAM" id="MobiDB-lite"/>
    </source>
</evidence>
<feature type="compositionally biased region" description="Polar residues" evidence="2">
    <location>
        <begin position="103"/>
        <end position="120"/>
    </location>
</feature>
<organism evidence="4">
    <name type="scientific">Cryptosporidium canis</name>
    <dbReference type="NCBI Taxonomy" id="195482"/>
    <lineage>
        <taxon>Eukaryota</taxon>
        <taxon>Sar</taxon>
        <taxon>Alveolata</taxon>
        <taxon>Apicomplexa</taxon>
        <taxon>Conoidasida</taxon>
        <taxon>Coccidia</taxon>
        <taxon>Eucoccidiorida</taxon>
        <taxon>Eimeriorina</taxon>
        <taxon>Cryptosporidiidae</taxon>
        <taxon>Cryptosporidium</taxon>
    </lineage>
</organism>
<accession>A0A9D5HXA1</accession>
<dbReference type="SUPFAM" id="SSF57783">
    <property type="entry name" value="Zinc beta-ribbon"/>
    <property type="match status" value="1"/>
</dbReference>
<protein>
    <submittedName>
        <fullName evidence="4">Transcription factor IIE alpha subunit</fullName>
    </submittedName>
</protein>
<feature type="compositionally biased region" description="Polar residues" evidence="2">
    <location>
        <begin position="282"/>
        <end position="314"/>
    </location>
</feature>
<dbReference type="SMART" id="SM00531">
    <property type="entry name" value="TFIIE"/>
    <property type="match status" value="1"/>
</dbReference>
<gene>
    <name evidence="4" type="ORF">OJ253_2144</name>
</gene>
<dbReference type="GO" id="GO:0005673">
    <property type="term" value="C:transcription factor TFIIE complex"/>
    <property type="evidence" value="ECO:0007669"/>
    <property type="project" value="TreeGrafter"/>
</dbReference>
<evidence type="ECO:0000259" key="3">
    <source>
        <dbReference type="PROSITE" id="PS51344"/>
    </source>
</evidence>
<evidence type="ECO:0000256" key="1">
    <source>
        <dbReference type="ARBA" id="ARBA00008947"/>
    </source>
</evidence>
<dbReference type="PROSITE" id="PS51344">
    <property type="entry name" value="HTH_TFE_IIE"/>
    <property type="match status" value="1"/>
</dbReference>
<name>A0A9D5HXA1_9CRYT</name>
<dbReference type="PANTHER" id="PTHR13097">
    <property type="entry name" value="TRANSCRIPTION INITIATION FACTOR IIE, ALPHA SUBUNIT"/>
    <property type="match status" value="1"/>
</dbReference>
<dbReference type="InterPro" id="IPR013083">
    <property type="entry name" value="Znf_RING/FYVE/PHD"/>
</dbReference>
<dbReference type="InterPro" id="IPR002853">
    <property type="entry name" value="TFIIE_asu"/>
</dbReference>
<comment type="similarity">
    <text evidence="1">Belongs to the TFIIE alpha subunit family.</text>
</comment>
<dbReference type="Gene3D" id="3.30.40.10">
    <property type="entry name" value="Zinc/RING finger domain, C3HC4 (zinc finger)"/>
    <property type="match status" value="1"/>
</dbReference>
<dbReference type="EMBL" id="JAPCXC010000053">
    <property type="protein sequence ID" value="KAJ1607896.1"/>
    <property type="molecule type" value="Genomic_DNA"/>
</dbReference>
<dbReference type="PANTHER" id="PTHR13097:SF7">
    <property type="entry name" value="GENERAL TRANSCRIPTION FACTOR IIE SUBUNIT 1"/>
    <property type="match status" value="1"/>
</dbReference>
<feature type="region of interest" description="Disordered" evidence="2">
    <location>
        <begin position="103"/>
        <end position="122"/>
    </location>
</feature>
<proteinExistence type="inferred from homology"/>
<sequence length="473" mass="51596">MNKQDPLPNRNNYDIQQFPYNPESFKTFVQILLRLFHDSPAIIVGDCLIREQKSFTDRDLAIKLNLSDRQVREALRHLEDDLIVVKDQKPIELLNQLSNLSPDQSSIGKAISGTSGSSTDVESRYSLGQGGLGFGSSYSTSSGLPSNRVGPSFYRINPYLPAVVEWQYSTIIHEIDQEMKDAVNLDELICHSCNARYSSLEALSLDLNPEDGLFLCRFCNDKLKSVDSASFRNIAKDRAERVRSQLQILSNSLELVKNMNVPIFPPYQSRNDAMINRTKLPTGTESEANSQAAKSSISNDTPTPNLVEKTSSPPSGGAPAQQLSALRGLGSSSSPPPPQHTVSKVKFGIKLSAKSTNSSLGVSNAGGIKKELYPRAPSMGFSVSSTAAAKTAPGGQTSGLGAKESDPSSVAADPPPKSPSKVEEPTFSISAIKDRIFKITEIDDDIINQMTDSEYLRYDELLQKYQTLGLINT</sequence>
<dbReference type="InterPro" id="IPR039997">
    <property type="entry name" value="TFE"/>
</dbReference>
<dbReference type="OrthoDB" id="361102at2759"/>